<dbReference type="InterPro" id="IPR027463">
    <property type="entry name" value="AcrB_DN_DC_subdom"/>
</dbReference>
<dbReference type="Gene3D" id="1.20.1640.10">
    <property type="entry name" value="Multidrug efflux transporter AcrB transmembrane domain"/>
    <property type="match status" value="2"/>
</dbReference>
<reference evidence="9 10" key="1">
    <citation type="submission" date="2017-08" db="EMBL/GenBank/DDBJ databases">
        <title>Infants hospitalized years apart are colonized by the same room-sourced microbial strains.</title>
        <authorList>
            <person name="Brooks B."/>
            <person name="Olm M.R."/>
            <person name="Firek B.A."/>
            <person name="Baker R."/>
            <person name="Thomas B.C."/>
            <person name="Morowitz M.J."/>
            <person name="Banfield J.F."/>
        </authorList>
    </citation>
    <scope>NUCLEOTIDE SEQUENCE [LARGE SCALE GENOMIC DNA]</scope>
    <source>
        <strain evidence="9">S2_005_002_R2_29</strain>
    </source>
</reference>
<keyword evidence="4" id="KW-0997">Cell inner membrane</keyword>
<accession>A0A2W5N203</accession>
<dbReference type="FunFam" id="3.30.70.1430:FF:000001">
    <property type="entry name" value="Efflux pump membrane transporter"/>
    <property type="match status" value="1"/>
</dbReference>
<dbReference type="Gene3D" id="3.30.70.1320">
    <property type="entry name" value="Multidrug efflux transporter AcrB pore domain like"/>
    <property type="match status" value="1"/>
</dbReference>
<evidence type="ECO:0000256" key="4">
    <source>
        <dbReference type="ARBA" id="ARBA00022519"/>
    </source>
</evidence>
<evidence type="ECO:0000256" key="7">
    <source>
        <dbReference type="ARBA" id="ARBA00023136"/>
    </source>
</evidence>
<keyword evidence="7 8" id="KW-0472">Membrane</keyword>
<dbReference type="FunFam" id="1.20.1640.10:FF:000001">
    <property type="entry name" value="Efflux pump membrane transporter"/>
    <property type="match status" value="1"/>
</dbReference>
<keyword evidence="2" id="KW-0813">Transport</keyword>
<dbReference type="GO" id="GO:0005886">
    <property type="term" value="C:plasma membrane"/>
    <property type="evidence" value="ECO:0007669"/>
    <property type="project" value="UniProtKB-SubCell"/>
</dbReference>
<dbReference type="SUPFAM" id="SSF82714">
    <property type="entry name" value="Multidrug efflux transporter AcrB TolC docking domain, DN and DC subdomains"/>
    <property type="match status" value="2"/>
</dbReference>
<feature type="transmembrane region" description="Helical" evidence="8">
    <location>
        <begin position="987"/>
        <end position="1010"/>
    </location>
</feature>
<evidence type="ECO:0000313" key="10">
    <source>
        <dbReference type="Proteomes" id="UP000249417"/>
    </source>
</evidence>
<dbReference type="Gene3D" id="3.30.70.1430">
    <property type="entry name" value="Multidrug efflux transporter AcrB pore domain"/>
    <property type="match status" value="2"/>
</dbReference>
<protein>
    <submittedName>
        <fullName evidence="9">Multidrug transporter AcrB</fullName>
    </submittedName>
</protein>
<dbReference type="PRINTS" id="PR00702">
    <property type="entry name" value="ACRIFLAVINRP"/>
</dbReference>
<keyword evidence="3" id="KW-1003">Cell membrane</keyword>
<feature type="transmembrane region" description="Helical" evidence="8">
    <location>
        <begin position="334"/>
        <end position="353"/>
    </location>
</feature>
<evidence type="ECO:0000256" key="8">
    <source>
        <dbReference type="SAM" id="Phobius"/>
    </source>
</evidence>
<feature type="transmembrane region" description="Helical" evidence="8">
    <location>
        <begin position="527"/>
        <end position="547"/>
    </location>
</feature>
<evidence type="ECO:0000256" key="2">
    <source>
        <dbReference type="ARBA" id="ARBA00022448"/>
    </source>
</evidence>
<feature type="transmembrane region" description="Helical" evidence="8">
    <location>
        <begin position="360"/>
        <end position="380"/>
    </location>
</feature>
<feature type="transmembrane region" description="Helical" evidence="8">
    <location>
        <begin position="956"/>
        <end position="975"/>
    </location>
</feature>
<keyword evidence="6 8" id="KW-1133">Transmembrane helix</keyword>
<evidence type="ECO:0000313" key="9">
    <source>
        <dbReference type="EMBL" id="PZQ46658.1"/>
    </source>
</evidence>
<dbReference type="EMBL" id="QFQB01000023">
    <property type="protein sequence ID" value="PZQ46658.1"/>
    <property type="molecule type" value="Genomic_DNA"/>
</dbReference>
<feature type="transmembrane region" description="Helical" evidence="8">
    <location>
        <begin position="884"/>
        <end position="904"/>
    </location>
</feature>
<evidence type="ECO:0000256" key="3">
    <source>
        <dbReference type="ARBA" id="ARBA00022475"/>
    </source>
</evidence>
<dbReference type="SUPFAM" id="SSF82693">
    <property type="entry name" value="Multidrug efflux transporter AcrB pore domain, PN1, PN2, PC1 and PC2 subdomains"/>
    <property type="match status" value="3"/>
</dbReference>
<dbReference type="Gene3D" id="3.30.70.1440">
    <property type="entry name" value="Multidrug efflux transporter AcrB pore domain"/>
    <property type="match status" value="1"/>
</dbReference>
<feature type="transmembrane region" description="Helical" evidence="8">
    <location>
        <begin position="910"/>
        <end position="935"/>
    </location>
</feature>
<comment type="caution">
    <text evidence="9">The sequence shown here is derived from an EMBL/GenBank/DDBJ whole genome shotgun (WGS) entry which is preliminary data.</text>
</comment>
<gene>
    <name evidence="9" type="ORF">DI551_04720</name>
</gene>
<dbReference type="SUPFAM" id="SSF82866">
    <property type="entry name" value="Multidrug efflux transporter AcrB transmembrane domain"/>
    <property type="match status" value="2"/>
</dbReference>
<feature type="transmembrane region" description="Helical" evidence="8">
    <location>
        <begin position="386"/>
        <end position="411"/>
    </location>
</feature>
<dbReference type="Pfam" id="PF00873">
    <property type="entry name" value="ACR_tran"/>
    <property type="match status" value="1"/>
</dbReference>
<evidence type="ECO:0000256" key="1">
    <source>
        <dbReference type="ARBA" id="ARBA00004429"/>
    </source>
</evidence>
<organism evidence="9 10">
    <name type="scientific">Micavibrio aeruginosavorus</name>
    <dbReference type="NCBI Taxonomy" id="349221"/>
    <lineage>
        <taxon>Bacteria</taxon>
        <taxon>Pseudomonadati</taxon>
        <taxon>Bdellovibrionota</taxon>
        <taxon>Bdellovibrionia</taxon>
        <taxon>Bdellovibrionales</taxon>
        <taxon>Pseudobdellovibrionaceae</taxon>
        <taxon>Micavibrio</taxon>
    </lineage>
</organism>
<dbReference type="Gene3D" id="3.30.2090.10">
    <property type="entry name" value="Multidrug efflux transporter AcrB TolC docking domain, DN and DC subdomains"/>
    <property type="match status" value="2"/>
</dbReference>
<proteinExistence type="predicted"/>
<feature type="transmembrane region" description="Helical" evidence="8">
    <location>
        <begin position="853"/>
        <end position="872"/>
    </location>
</feature>
<keyword evidence="5 8" id="KW-0812">Transmembrane</keyword>
<dbReference type="PANTHER" id="PTHR32063">
    <property type="match status" value="1"/>
</dbReference>
<dbReference type="GO" id="GO:0042910">
    <property type="term" value="F:xenobiotic transmembrane transporter activity"/>
    <property type="evidence" value="ECO:0007669"/>
    <property type="project" value="TreeGrafter"/>
</dbReference>
<evidence type="ECO:0000256" key="5">
    <source>
        <dbReference type="ARBA" id="ARBA00022692"/>
    </source>
</evidence>
<dbReference type="InterPro" id="IPR001036">
    <property type="entry name" value="Acrflvin-R"/>
</dbReference>
<name>A0A2W5N203_9BACT</name>
<sequence>MFISDVFVKKPVFAAVVSLLLLAFGIVSFTKLSLREYPDIDPPVVSISVTYPGASAAIVESRVTEVLEERISGISGINFIESSSEDGRSRITLEFNVGYDIDAAANDVRDKISRASDDLPDEADPPEVEKVDSSDDVIIWLSLTSDHMTIPELTDYAERYLVDQYSVIDGVSQVRVSGAQTYAMRIWLDRTALAARGLTVNDVEDALRQENVELPAGSIESTDRQFTVRLQRLFRDADQFKGLVIGRGKDGYLVRLGDVARVERGAEENRTMYRGNGVPQLGLGIIKQSTANTISVARAAKAKSEELNKTLPDGMTIRERYDTSVFVEKAIHEVYVTLGIAVVLVVLVIYAFLGSWGATVIPAVAAPVSLVASFIVLLGMGFSINILTLLALILAIGLVVDDAIIVVENIVRRIKEEGETPLVAAYRGTKQVGFAVIATTLTLIAVFLPITFLEGDVGRLFSEFSVTMAASVAFSGVVALTLSPMLASKFLKKDEKETRLTQAIDETFMKIRGSYGKFLVRLLRKPVIVIVGFAVIIVSMVGLFKLVPSEYTPLEDRGAIIIMVNGPEGATYSYMKDYMDEVEERLQPYIQSGEIESLIIRAPRSFGTTSVFNSGLAIAVLSDWGSGRRNGFDIVDSVRKDMADMTGVRISPIMRQGFTSSVGKPVQFVIGGGTYEELREWRDILLAKINENNPGLNSIDWNYKETKPQLEVLIDYDRAASLGVTVTNIGETLETMLGSRRVTTYVDSGEEYDVIMEGEREEQRTATNMENIYVRSDTTGALIPLSNLVKINEFADSATLSRYNRLRAITIEANLDQGYTLGAALDYLEKLAKENLPETAVIDYKGQSQDYKYSGGSIYFVFLLGILVTYLVMAAQFESFVHPFVILLTVPLAMAGALAGLYVMGQSLNIFTQIGLIMLVGLAAKNGILIVEFVNQLRDEGVEFHRALIMASELRLRPILMTSITAMAGAVPLILTGGAGSETRSAIGIVIFFGVAAATFFTLFVVPAAYQLISRRTGSPLDVTRRLEREIQETPER</sequence>
<dbReference type="Proteomes" id="UP000249417">
    <property type="component" value="Unassembled WGS sequence"/>
</dbReference>
<comment type="subcellular location">
    <subcellularLocation>
        <location evidence="1">Cell inner membrane</location>
        <topology evidence="1">Multi-pass membrane protein</topology>
    </subcellularLocation>
</comment>
<dbReference type="AlphaFoldDB" id="A0A2W5N203"/>
<feature type="transmembrane region" description="Helical" evidence="8">
    <location>
        <begin position="464"/>
        <end position="487"/>
    </location>
</feature>
<feature type="transmembrane region" description="Helical" evidence="8">
    <location>
        <begin position="432"/>
        <end position="452"/>
    </location>
</feature>
<dbReference type="PANTHER" id="PTHR32063:SF14">
    <property type="entry name" value="BLL4319 PROTEIN"/>
    <property type="match status" value="1"/>
</dbReference>
<evidence type="ECO:0000256" key="6">
    <source>
        <dbReference type="ARBA" id="ARBA00022989"/>
    </source>
</evidence>